<dbReference type="Gene3D" id="1.10.10.10">
    <property type="entry name" value="Winged helix-like DNA-binding domain superfamily/Winged helix DNA-binding domain"/>
    <property type="match status" value="1"/>
</dbReference>
<sequence length="354" mass="39802">MTNRDVVADYPAPARSAARLPAHNGEMPDLRDPRPIPRKMKFTQRSPLLRNISYLLAIDEHRNFTRAAEALSVSQSALSQKVRQLEDELGAQLFDRSGRMVQLTDFGSVYLEYVRRAHNDLLTAQRALHDVHDLSRGKLRIAFTPTFTEYLVAPVIELFHERHPGIVIEMTEMSLDAVEAALGDDQVDLAFGFVDVRNDEIEAEALFPERLMLVVGRSHPLTTQREPVTPVQLAETPLALLTTSFVSRFYVDSYFQTYDMQPDVALQANSISAVLKIVSRGKIATILPGTIEFEHRDLQYVPLDPPFPVRTVALLRRKGAYRTVASTAFADLVHEMLEHGSLASLRTLTTLDRA</sequence>
<protein>
    <submittedName>
        <fullName evidence="7">DNA-binding transcriptional regulator CynR</fullName>
    </submittedName>
</protein>
<feature type="domain" description="HTH lysR-type" evidence="6">
    <location>
        <begin position="47"/>
        <end position="104"/>
    </location>
</feature>
<keyword evidence="3 7" id="KW-0238">DNA-binding</keyword>
<dbReference type="PRINTS" id="PR00039">
    <property type="entry name" value="HTHLYSR"/>
</dbReference>
<dbReference type="InterPro" id="IPR036390">
    <property type="entry name" value="WH_DNA-bd_sf"/>
</dbReference>
<organism evidence="7 8">
    <name type="scientific">Burkholderia aenigmatica</name>
    <dbReference type="NCBI Taxonomy" id="2015348"/>
    <lineage>
        <taxon>Bacteria</taxon>
        <taxon>Pseudomonadati</taxon>
        <taxon>Pseudomonadota</taxon>
        <taxon>Betaproteobacteria</taxon>
        <taxon>Burkholderiales</taxon>
        <taxon>Burkholderiaceae</taxon>
        <taxon>Burkholderia</taxon>
        <taxon>Burkholderia cepacia complex</taxon>
    </lineage>
</organism>
<keyword evidence="4" id="KW-0804">Transcription</keyword>
<name>A0A6J5J572_9BURK</name>
<comment type="similarity">
    <text evidence="1">Belongs to the LysR transcriptional regulatory family.</text>
</comment>
<accession>A0A6J5J572</accession>
<dbReference type="Gene3D" id="3.40.190.290">
    <property type="match status" value="1"/>
</dbReference>
<dbReference type="GO" id="GO:0005829">
    <property type="term" value="C:cytosol"/>
    <property type="evidence" value="ECO:0007669"/>
    <property type="project" value="TreeGrafter"/>
</dbReference>
<dbReference type="PANTHER" id="PTHR30419">
    <property type="entry name" value="HTH-TYPE TRANSCRIPTIONAL REGULATOR YBHD"/>
    <property type="match status" value="1"/>
</dbReference>
<dbReference type="CDD" id="cd08425">
    <property type="entry name" value="PBP2_CynR"/>
    <property type="match status" value="1"/>
</dbReference>
<dbReference type="EMBL" id="CABWIL020000014">
    <property type="protein sequence ID" value="CAB3966724.1"/>
    <property type="molecule type" value="Genomic_DNA"/>
</dbReference>
<dbReference type="Pfam" id="PF00126">
    <property type="entry name" value="HTH_1"/>
    <property type="match status" value="1"/>
</dbReference>
<evidence type="ECO:0000256" key="5">
    <source>
        <dbReference type="SAM" id="MobiDB-lite"/>
    </source>
</evidence>
<evidence type="ECO:0000256" key="4">
    <source>
        <dbReference type="ARBA" id="ARBA00023163"/>
    </source>
</evidence>
<dbReference type="InterPro" id="IPR036388">
    <property type="entry name" value="WH-like_DNA-bd_sf"/>
</dbReference>
<dbReference type="Proteomes" id="UP000494301">
    <property type="component" value="Unassembled WGS sequence"/>
</dbReference>
<gene>
    <name evidence="7" type="ORF">BLA3211_04078</name>
</gene>
<feature type="region of interest" description="Disordered" evidence="5">
    <location>
        <begin position="1"/>
        <end position="38"/>
    </location>
</feature>
<dbReference type="InterPro" id="IPR000847">
    <property type="entry name" value="LysR_HTH_N"/>
</dbReference>
<proteinExistence type="inferred from homology"/>
<evidence type="ECO:0000259" key="6">
    <source>
        <dbReference type="PROSITE" id="PS50931"/>
    </source>
</evidence>
<evidence type="ECO:0000256" key="1">
    <source>
        <dbReference type="ARBA" id="ARBA00009437"/>
    </source>
</evidence>
<dbReference type="AlphaFoldDB" id="A0A6J5J572"/>
<dbReference type="PANTHER" id="PTHR30419:SF8">
    <property type="entry name" value="NITROGEN ASSIMILATION TRANSCRIPTIONAL ACTIVATOR-RELATED"/>
    <property type="match status" value="1"/>
</dbReference>
<dbReference type="InterPro" id="IPR050950">
    <property type="entry name" value="HTH-type_LysR_regulators"/>
</dbReference>
<evidence type="ECO:0000256" key="2">
    <source>
        <dbReference type="ARBA" id="ARBA00023015"/>
    </source>
</evidence>
<evidence type="ECO:0000313" key="7">
    <source>
        <dbReference type="EMBL" id="CAB3966724.1"/>
    </source>
</evidence>
<keyword evidence="2" id="KW-0805">Transcription regulation</keyword>
<dbReference type="PROSITE" id="PS50931">
    <property type="entry name" value="HTH_LYSR"/>
    <property type="match status" value="1"/>
</dbReference>
<dbReference type="Pfam" id="PF03466">
    <property type="entry name" value="LysR_substrate"/>
    <property type="match status" value="1"/>
</dbReference>
<dbReference type="NCBIfam" id="NF008416">
    <property type="entry name" value="PRK11242.1"/>
    <property type="match status" value="1"/>
</dbReference>
<dbReference type="SUPFAM" id="SSF53850">
    <property type="entry name" value="Periplasmic binding protein-like II"/>
    <property type="match status" value="1"/>
</dbReference>
<dbReference type="FunFam" id="1.10.10.10:FF:000001">
    <property type="entry name" value="LysR family transcriptional regulator"/>
    <property type="match status" value="1"/>
</dbReference>
<dbReference type="SUPFAM" id="SSF46785">
    <property type="entry name" value="Winged helix' DNA-binding domain"/>
    <property type="match status" value="1"/>
</dbReference>
<evidence type="ECO:0000256" key="3">
    <source>
        <dbReference type="ARBA" id="ARBA00023125"/>
    </source>
</evidence>
<dbReference type="InterPro" id="IPR005119">
    <property type="entry name" value="LysR_subst-bd"/>
</dbReference>
<dbReference type="GO" id="GO:0003677">
    <property type="term" value="F:DNA binding"/>
    <property type="evidence" value="ECO:0007669"/>
    <property type="project" value="UniProtKB-KW"/>
</dbReference>
<feature type="compositionally biased region" description="Basic and acidic residues" evidence="5">
    <location>
        <begin position="26"/>
        <end position="35"/>
    </location>
</feature>
<evidence type="ECO:0000313" key="8">
    <source>
        <dbReference type="Proteomes" id="UP000494301"/>
    </source>
</evidence>
<reference evidence="7 8" key="1">
    <citation type="submission" date="2020-04" db="EMBL/GenBank/DDBJ databases">
        <authorList>
            <person name="Depoorter E."/>
        </authorList>
    </citation>
    <scope>NUCLEOTIDE SEQUENCE [LARGE SCALE GENOMIC DNA]</scope>
    <source>
        <strain evidence="7 8">BCC0217</strain>
    </source>
</reference>
<feature type="compositionally biased region" description="Low complexity" evidence="5">
    <location>
        <begin position="11"/>
        <end position="22"/>
    </location>
</feature>
<dbReference type="GO" id="GO:0003700">
    <property type="term" value="F:DNA-binding transcription factor activity"/>
    <property type="evidence" value="ECO:0007669"/>
    <property type="project" value="InterPro"/>
</dbReference>
<dbReference type="InterPro" id="IPR037403">
    <property type="entry name" value="CynR_PBP2"/>
</dbReference>